<sequence>MGEAFWGPTLKNYDEFQLNEIGEDQINEIKKYNDNDCDYDDDIDDKLNNNDVYNIDNLDTSYDDDGIETFSNFIKSIHFSEGEDKFVRKINDSDQKKDLMCLCEDGLLKGDFNPSFNQSDFDENDFGTHLSRQYRELSLKSNTGEVFFQMRKLIFERCEDEEM</sequence>
<organism evidence="1 2">
    <name type="scientific">Candida boidinii</name>
    <name type="common">Yeast</name>
    <dbReference type="NCBI Taxonomy" id="5477"/>
    <lineage>
        <taxon>Eukaryota</taxon>
        <taxon>Fungi</taxon>
        <taxon>Dikarya</taxon>
        <taxon>Ascomycota</taxon>
        <taxon>Saccharomycotina</taxon>
        <taxon>Pichiomycetes</taxon>
        <taxon>Pichiales</taxon>
        <taxon>Pichiaceae</taxon>
        <taxon>Ogataea</taxon>
        <taxon>Ogataea/Candida clade</taxon>
    </lineage>
</organism>
<evidence type="ECO:0000313" key="1">
    <source>
        <dbReference type="EMBL" id="GME75165.1"/>
    </source>
</evidence>
<dbReference type="AlphaFoldDB" id="A0A9W6T3I2"/>
<name>A0A9W6T3I2_CANBO</name>
<reference evidence="1" key="1">
    <citation type="submission" date="2023-04" db="EMBL/GenBank/DDBJ databases">
        <title>Candida boidinii NBRC 10035.</title>
        <authorList>
            <person name="Ichikawa N."/>
            <person name="Sato H."/>
            <person name="Tonouchi N."/>
        </authorList>
    </citation>
    <scope>NUCLEOTIDE SEQUENCE</scope>
    <source>
        <strain evidence="1">NBRC 10035</strain>
    </source>
</reference>
<gene>
    <name evidence="1" type="ORF">Cboi02_000468100</name>
</gene>
<proteinExistence type="predicted"/>
<accession>A0A9W6T3I2</accession>
<dbReference type="Proteomes" id="UP001165120">
    <property type="component" value="Unassembled WGS sequence"/>
</dbReference>
<comment type="caution">
    <text evidence="1">The sequence shown here is derived from an EMBL/GenBank/DDBJ whole genome shotgun (WGS) entry which is preliminary data.</text>
</comment>
<protein>
    <submittedName>
        <fullName evidence="1">Unnamed protein product</fullName>
    </submittedName>
</protein>
<dbReference type="EMBL" id="BSXN01001977">
    <property type="protein sequence ID" value="GME75165.1"/>
    <property type="molecule type" value="Genomic_DNA"/>
</dbReference>
<keyword evidence="2" id="KW-1185">Reference proteome</keyword>
<evidence type="ECO:0000313" key="2">
    <source>
        <dbReference type="Proteomes" id="UP001165120"/>
    </source>
</evidence>